<feature type="repeat" description="ANK" evidence="3">
    <location>
        <begin position="58"/>
        <end position="90"/>
    </location>
</feature>
<feature type="repeat" description="ANK" evidence="3">
    <location>
        <begin position="212"/>
        <end position="244"/>
    </location>
</feature>
<evidence type="ECO:0000256" key="3">
    <source>
        <dbReference type="PROSITE-ProRule" id="PRU00023"/>
    </source>
</evidence>
<keyword evidence="2 3" id="KW-0040">ANK repeat</keyword>
<organism evidence="4 5">
    <name type="scientific">Biomphalaria pfeifferi</name>
    <name type="common">Bloodfluke planorb</name>
    <name type="synonym">Freshwater snail</name>
    <dbReference type="NCBI Taxonomy" id="112525"/>
    <lineage>
        <taxon>Eukaryota</taxon>
        <taxon>Metazoa</taxon>
        <taxon>Spiralia</taxon>
        <taxon>Lophotrochozoa</taxon>
        <taxon>Mollusca</taxon>
        <taxon>Gastropoda</taxon>
        <taxon>Heterobranchia</taxon>
        <taxon>Euthyneura</taxon>
        <taxon>Panpulmonata</taxon>
        <taxon>Hygrophila</taxon>
        <taxon>Lymnaeoidea</taxon>
        <taxon>Planorbidae</taxon>
        <taxon>Biomphalaria</taxon>
    </lineage>
</organism>
<dbReference type="Gene3D" id="1.25.40.20">
    <property type="entry name" value="Ankyrin repeat-containing domain"/>
    <property type="match status" value="7"/>
</dbReference>
<keyword evidence="1" id="KW-0677">Repeat</keyword>
<feature type="repeat" description="ANK" evidence="3">
    <location>
        <begin position="277"/>
        <end position="309"/>
    </location>
</feature>
<evidence type="ECO:0000313" key="4">
    <source>
        <dbReference type="EMBL" id="KAK0043859.1"/>
    </source>
</evidence>
<dbReference type="InterPro" id="IPR036770">
    <property type="entry name" value="Ankyrin_rpt-contain_sf"/>
</dbReference>
<keyword evidence="5" id="KW-1185">Reference proteome</keyword>
<dbReference type="Proteomes" id="UP001233172">
    <property type="component" value="Unassembled WGS sequence"/>
</dbReference>
<reference evidence="4" key="1">
    <citation type="journal article" date="2023" name="PLoS Negl. Trop. Dis.">
        <title>A genome sequence for Biomphalaria pfeifferi, the major vector snail for the human-infecting parasite Schistosoma mansoni.</title>
        <authorList>
            <person name="Bu L."/>
            <person name="Lu L."/>
            <person name="Laidemitt M.R."/>
            <person name="Zhang S.M."/>
            <person name="Mutuku M."/>
            <person name="Mkoji G."/>
            <person name="Steinauer M."/>
            <person name="Loker E.S."/>
        </authorList>
    </citation>
    <scope>NUCLEOTIDE SEQUENCE</scope>
    <source>
        <strain evidence="4">KasaAsao</strain>
    </source>
</reference>
<dbReference type="SUPFAM" id="SSF141086">
    <property type="entry name" value="Agglutinin HPA-like"/>
    <property type="match status" value="1"/>
</dbReference>
<feature type="non-terminal residue" evidence="4">
    <location>
        <position position="1518"/>
    </location>
</feature>
<dbReference type="SUPFAM" id="SSF48403">
    <property type="entry name" value="Ankyrin repeat"/>
    <property type="match status" value="3"/>
</dbReference>
<dbReference type="InterPro" id="IPR037221">
    <property type="entry name" value="H-type_lectin_dom_sf"/>
</dbReference>
<feature type="repeat" description="ANK" evidence="3">
    <location>
        <begin position="875"/>
        <end position="907"/>
    </location>
</feature>
<evidence type="ECO:0000313" key="5">
    <source>
        <dbReference type="Proteomes" id="UP001233172"/>
    </source>
</evidence>
<reference evidence="4" key="2">
    <citation type="submission" date="2023-04" db="EMBL/GenBank/DDBJ databases">
        <authorList>
            <person name="Bu L."/>
            <person name="Lu L."/>
            <person name="Laidemitt M.R."/>
            <person name="Zhang S.M."/>
            <person name="Mutuku M."/>
            <person name="Mkoji G."/>
            <person name="Steinauer M."/>
            <person name="Loker E.S."/>
        </authorList>
    </citation>
    <scope>NUCLEOTIDE SEQUENCE</scope>
    <source>
        <strain evidence="4">KasaAsao</strain>
        <tissue evidence="4">Whole Snail</tissue>
    </source>
</reference>
<dbReference type="Gene3D" id="2.60.40.2080">
    <property type="match status" value="1"/>
</dbReference>
<comment type="caution">
    <text evidence="4">The sequence shown here is derived from an EMBL/GenBank/DDBJ whole genome shotgun (WGS) entry which is preliminary data.</text>
</comment>
<evidence type="ECO:0000256" key="2">
    <source>
        <dbReference type="ARBA" id="ARBA00023043"/>
    </source>
</evidence>
<feature type="repeat" description="ANK" evidence="3">
    <location>
        <begin position="547"/>
        <end position="579"/>
    </location>
</feature>
<feature type="repeat" description="ANK" evidence="3">
    <location>
        <begin position="343"/>
        <end position="375"/>
    </location>
</feature>
<evidence type="ECO:0000256" key="1">
    <source>
        <dbReference type="ARBA" id="ARBA00022737"/>
    </source>
</evidence>
<gene>
    <name evidence="4" type="ORF">Bpfe_026741</name>
</gene>
<feature type="repeat" description="ANK" evidence="3">
    <location>
        <begin position="454"/>
        <end position="486"/>
    </location>
</feature>
<dbReference type="PROSITE" id="PS50297">
    <property type="entry name" value="ANK_REP_REGION"/>
    <property type="match status" value="6"/>
</dbReference>
<dbReference type="InterPro" id="IPR051165">
    <property type="entry name" value="Multifunctional_ANK_Repeat"/>
</dbReference>
<proteinExistence type="predicted"/>
<dbReference type="Pfam" id="PF00023">
    <property type="entry name" value="Ank"/>
    <property type="match status" value="3"/>
</dbReference>
<feature type="repeat" description="ANK" evidence="3">
    <location>
        <begin position="746"/>
        <end position="778"/>
    </location>
</feature>
<dbReference type="SMART" id="SM00248">
    <property type="entry name" value="ANK"/>
    <property type="match status" value="21"/>
</dbReference>
<name>A0AAD8AWQ7_BIOPF</name>
<feature type="repeat" description="ANK" evidence="3">
    <location>
        <begin position="779"/>
        <end position="811"/>
    </location>
</feature>
<dbReference type="PROSITE" id="PS50088">
    <property type="entry name" value="ANK_REPEAT"/>
    <property type="match status" value="12"/>
</dbReference>
<feature type="repeat" description="ANK" evidence="3">
    <location>
        <begin position="908"/>
        <end position="942"/>
    </location>
</feature>
<feature type="repeat" description="ANK" evidence="3">
    <location>
        <begin position="421"/>
        <end position="453"/>
    </location>
</feature>
<dbReference type="PANTHER" id="PTHR24123:SF33">
    <property type="entry name" value="PROTEIN HOS4"/>
    <property type="match status" value="1"/>
</dbReference>
<dbReference type="PRINTS" id="PR01415">
    <property type="entry name" value="ANKYRIN"/>
</dbReference>
<dbReference type="PANTHER" id="PTHR24123">
    <property type="entry name" value="ANKYRIN REPEAT-CONTAINING"/>
    <property type="match status" value="1"/>
</dbReference>
<sequence length="1518" mass="169547">INMFSEMDFLLYDEYEHEEAEDRSFDSKLRNDVVSQVSNDARSRKSIDAVDINSRNANGNTALMLAVRSRDLGTCQFLLEQGANPNVLRSQSSMVTALSMANKLYNTQFIRSLLRHGAHFSCSQGLEVLEKAVSCSMYNDIIAGETKLSQIKSRENFETALIVANRHGREDLVTRLIHNKVSLGLSLMHSDSLDLIRKLISAGTDVNFTDFSGRTALHKAALSGRLDIVQLLVEAKAHIDAVDQEGNTPLLLSIPNSKETISYFIGKSCNINCVNSKGETPLFKLVKYGFMEQIKELLKKGVYINVINSSRENALHLAIKEDKYEIAECLIENKIDVNILTSDGLSALLLAVVKGCDSFVNLLLKAGADVNCKDSQGNCALIKAISVNYKFARNDSEKMKNIKIAEALIKAGAEVNCIDSDSIPALILCLENENFDLVKLLIDRGCNVNVRNKEMLTALMISVDKNQKDIVERLLQAGANVNDTDSEGNTALMRAVVKEEITSKYTGLYFYHHVSVTVKKGLNDSDALEIVKILLQNDVDINVVNNCKQSALSIAMRRPTGDVAKLLVQNGADVNSYTSPSEAPLFIAAEKLESGLVHDIVKSAKDVNIQDQNGNTPLMITLNRSCTFSFYREEANKCFQIVCCLLQHGANAELANKTEEIPFLVAIKNSSSKIVKYLLQAGVKISLCDSQGNHVLHYLARRKNTNLLIYFLNKFYSHDAEQSEKIEFPRRKKMKLHFDLDQRNNKNETALFIAVKCNRKSNVKILIEAGSDLNARSCSNKTPLALALRLGFDRLALLLMQHGSELHNINKKEHAAFHLSVQHRCPQSFYWIMAAGTNIFKRNNLGGTVLHYSTTVEIAGSLLKAGLDVNDKDSLGRSPLHMAVLNDNVDLAKYLLENGADVNSATRFGNTPLILAVKCCKPNIHLIKMLYEYKADVNKQNKLGYSPFLIVAKRIIESNAYDVLYLFDEILAFSPNLDLQDNLGRTALMLIAANRSWKFSELISRGAKVHIKDKEKRSALVYILLNKSNFIHVETFLENSKTIAILDIKYKYLLQEFAISITRLSVHTLSLFLSNGFAYNLDDISSQSCNVQTFIQTGQVDALQMLIATCYLSNNDLKTIMSYGRKTVTSVSRDVRCLLFRASRSPWPLVKLAFIAVSSQLGNSPEREKDLEESFIPETIQELLQFQTKLARVPLQFWSRIPLYFDPIQYERLPIQRPLLYYWPIASLSLTDAEIIRFQCTPLVIQPVLSKHLTLRCSVQDGSSVRRSFETIFQEIIAVNTTAAYERANTTSHLNVTHVTTDHATTKPPITEADVAHVTSIIINKVNRVTNSVDKVADVTPFEAASAGSHFLGLVSVEGNSERSPKQGEKAYLQVKWDYPDYDQAGEYSCEIFGLDSNNLPVSLESALLISSKPATMSDLINYISIQQKVIDNLKAQNIQKGTSNCNTNGYSNQSTFSKSFKTPPLVFTTFSDINTGYYTQQSVHWNVTITTVTETYFNYSCIASPTSFIFDWVAIDN</sequence>
<accession>A0AAD8AWQ7</accession>
<dbReference type="Pfam" id="PF12796">
    <property type="entry name" value="Ank_2"/>
    <property type="match status" value="6"/>
</dbReference>
<dbReference type="EMBL" id="JASAOG010000210">
    <property type="protein sequence ID" value="KAK0043859.1"/>
    <property type="molecule type" value="Genomic_DNA"/>
</dbReference>
<dbReference type="InterPro" id="IPR002110">
    <property type="entry name" value="Ankyrin_rpt"/>
</dbReference>
<feature type="repeat" description="ANK" evidence="3">
    <location>
        <begin position="310"/>
        <end position="342"/>
    </location>
</feature>
<protein>
    <submittedName>
        <fullName evidence="4">Ankyrin repeat protein</fullName>
    </submittedName>
</protein>